<dbReference type="AlphaFoldDB" id="A0AAD4Y029"/>
<keyword evidence="2" id="KW-1185">Reference proteome</keyword>
<protein>
    <submittedName>
        <fullName evidence="1">Uncharacterized protein</fullName>
    </submittedName>
</protein>
<sequence>MKKGHRIPSGRKVGRRFLEKKTYTQTCVGLLVLQRTITNKHQKKDIDTDKAKSISTRPKFKEKSVLGKGELLCNPLGGEVRRTFARSVYSSSLLMIVSSATITSQLDRIKTLLTGPPFANSSFSL</sequence>
<evidence type="ECO:0000313" key="2">
    <source>
        <dbReference type="Proteomes" id="UP001214576"/>
    </source>
</evidence>
<evidence type="ECO:0000313" key="1">
    <source>
        <dbReference type="EMBL" id="KAI4532675.1"/>
    </source>
</evidence>
<dbReference type="Proteomes" id="UP001214576">
    <property type="component" value="Unassembled WGS sequence"/>
</dbReference>
<gene>
    <name evidence="1" type="ORF">MG293_017083</name>
</gene>
<name>A0AAD4Y029_OVIAM</name>
<dbReference type="EMBL" id="JAKZEL010000021">
    <property type="protein sequence ID" value="KAI4532675.1"/>
    <property type="molecule type" value="Genomic_DNA"/>
</dbReference>
<comment type="caution">
    <text evidence="1">The sequence shown here is derived from an EMBL/GenBank/DDBJ whole genome shotgun (WGS) entry which is preliminary data.</text>
</comment>
<reference evidence="1" key="1">
    <citation type="submission" date="2022-03" db="EMBL/GenBank/DDBJ databases">
        <title>Genomic analyses of argali, domestic sheep and their hybrids provide insights into chromosomal evolution, heterosis and genetic basis of agronomic traits.</title>
        <authorList>
            <person name="Li M."/>
        </authorList>
    </citation>
    <scope>NUCLEOTIDE SEQUENCE</scope>
    <source>
        <strain evidence="1">CAU-MHL-2022a</strain>
        <tissue evidence="1">Skin</tissue>
    </source>
</reference>
<proteinExistence type="predicted"/>
<accession>A0AAD4Y029</accession>
<organism evidence="1 2">
    <name type="scientific">Ovis ammon polii</name>
    <dbReference type="NCBI Taxonomy" id="230172"/>
    <lineage>
        <taxon>Eukaryota</taxon>
        <taxon>Metazoa</taxon>
        <taxon>Chordata</taxon>
        <taxon>Craniata</taxon>
        <taxon>Vertebrata</taxon>
        <taxon>Euteleostomi</taxon>
        <taxon>Mammalia</taxon>
        <taxon>Eutheria</taxon>
        <taxon>Laurasiatheria</taxon>
        <taxon>Artiodactyla</taxon>
        <taxon>Ruminantia</taxon>
        <taxon>Pecora</taxon>
        <taxon>Bovidae</taxon>
        <taxon>Caprinae</taxon>
        <taxon>Ovis</taxon>
    </lineage>
</organism>